<evidence type="ECO:0000313" key="3">
    <source>
        <dbReference type="Proteomes" id="UP000831113"/>
    </source>
</evidence>
<name>A0ABY4CS23_9BACT</name>
<dbReference type="RefSeq" id="WP_243794833.1">
    <property type="nucleotide sequence ID" value="NZ_CP094669.1"/>
</dbReference>
<dbReference type="EMBL" id="CP094669">
    <property type="protein sequence ID" value="UOG73053.1"/>
    <property type="molecule type" value="Genomic_DNA"/>
</dbReference>
<dbReference type="Proteomes" id="UP000831113">
    <property type="component" value="Chromosome"/>
</dbReference>
<dbReference type="InterPro" id="IPR036736">
    <property type="entry name" value="ACP-like_sf"/>
</dbReference>
<proteinExistence type="predicted"/>
<sequence length="92" mass="10708">MHSQPYLANTSTHIAQKVRRIISRRKDIKLQRLQFTSTFRELNFDLVDVVDIILELERSFHLTIPDEVPLHTIGDFVYCVANYHAADQQKAA</sequence>
<accession>A0ABY4CS23</accession>
<dbReference type="InterPro" id="IPR009081">
    <property type="entry name" value="PP-bd_ACP"/>
</dbReference>
<keyword evidence="3" id="KW-1185">Reference proteome</keyword>
<reference evidence="2 3" key="1">
    <citation type="submission" date="2022-03" db="EMBL/GenBank/DDBJ databases">
        <title>Hymenobactersp. isolated from the air.</title>
        <authorList>
            <person name="Won M."/>
            <person name="Kwon S.-W."/>
        </authorList>
    </citation>
    <scope>NUCLEOTIDE SEQUENCE [LARGE SCALE GENOMIC DNA]</scope>
    <source>
        <strain evidence="2 3">KACC 21982</strain>
    </source>
</reference>
<dbReference type="Gene3D" id="1.10.1200.10">
    <property type="entry name" value="ACP-like"/>
    <property type="match status" value="1"/>
</dbReference>
<gene>
    <name evidence="2" type="ORF">MTX78_13050</name>
</gene>
<protein>
    <submittedName>
        <fullName evidence="2">Phosphopantetheine-binding protein</fullName>
    </submittedName>
</protein>
<dbReference type="Pfam" id="PF00550">
    <property type="entry name" value="PP-binding"/>
    <property type="match status" value="1"/>
</dbReference>
<evidence type="ECO:0000313" key="2">
    <source>
        <dbReference type="EMBL" id="UOG73053.1"/>
    </source>
</evidence>
<dbReference type="SUPFAM" id="SSF47336">
    <property type="entry name" value="ACP-like"/>
    <property type="match status" value="1"/>
</dbReference>
<organism evidence="2 3">
    <name type="scientific">Hymenobacter tibetensis</name>
    <dbReference type="NCBI Taxonomy" id="497967"/>
    <lineage>
        <taxon>Bacteria</taxon>
        <taxon>Pseudomonadati</taxon>
        <taxon>Bacteroidota</taxon>
        <taxon>Cytophagia</taxon>
        <taxon>Cytophagales</taxon>
        <taxon>Hymenobacteraceae</taxon>
        <taxon>Hymenobacter</taxon>
    </lineage>
</organism>
<evidence type="ECO:0000259" key="1">
    <source>
        <dbReference type="Pfam" id="PF00550"/>
    </source>
</evidence>
<feature type="domain" description="Carrier" evidence="1">
    <location>
        <begin position="16"/>
        <end position="68"/>
    </location>
</feature>